<accession>A0A517KZ31</accession>
<reference evidence="1 2" key="1">
    <citation type="submission" date="2019-07" db="EMBL/GenBank/DDBJ databases">
        <title>Finished genome of Venturia effusa.</title>
        <authorList>
            <person name="Young C.A."/>
            <person name="Cox M.P."/>
            <person name="Ganley A.R.D."/>
            <person name="David W.J."/>
        </authorList>
    </citation>
    <scope>NUCLEOTIDE SEQUENCE [LARGE SCALE GENOMIC DNA]</scope>
    <source>
        <strain evidence="2">albino</strain>
    </source>
</reference>
<organism evidence="1 2">
    <name type="scientific">Venturia effusa</name>
    <dbReference type="NCBI Taxonomy" id="50376"/>
    <lineage>
        <taxon>Eukaryota</taxon>
        <taxon>Fungi</taxon>
        <taxon>Dikarya</taxon>
        <taxon>Ascomycota</taxon>
        <taxon>Pezizomycotina</taxon>
        <taxon>Dothideomycetes</taxon>
        <taxon>Pleosporomycetidae</taxon>
        <taxon>Venturiales</taxon>
        <taxon>Venturiaceae</taxon>
        <taxon>Venturia</taxon>
    </lineage>
</organism>
<evidence type="ECO:0000313" key="1">
    <source>
        <dbReference type="EMBL" id="QDS68635.1"/>
    </source>
</evidence>
<evidence type="ECO:0000313" key="2">
    <source>
        <dbReference type="Proteomes" id="UP000316270"/>
    </source>
</evidence>
<proteinExistence type="predicted"/>
<name>A0A517KZ31_9PEZI</name>
<dbReference type="EMBL" id="CP042186">
    <property type="protein sequence ID" value="QDS68635.1"/>
    <property type="molecule type" value="Genomic_DNA"/>
</dbReference>
<dbReference type="Proteomes" id="UP000316270">
    <property type="component" value="Chromosome 2"/>
</dbReference>
<protein>
    <submittedName>
        <fullName evidence="1">Uncharacterized protein</fullName>
    </submittedName>
</protein>
<dbReference type="AlphaFoldDB" id="A0A517KZ31"/>
<keyword evidence="2" id="KW-1185">Reference proteome</keyword>
<sequence length="90" mass="10034">MTIFTFPVANILTSASDRELDQFLALMSTALHDRSKVELNLGKIMLEMNVSPCRLGRMEARVRDPGLRGRTDVYELMSSGHISTVGTIIH</sequence>
<gene>
    <name evidence="1" type="ORF">FKW77_001617</name>
</gene>